<protein>
    <submittedName>
        <fullName evidence="2">Uncharacterized protein</fullName>
    </submittedName>
</protein>
<evidence type="ECO:0000256" key="1">
    <source>
        <dbReference type="SAM" id="MobiDB-lite"/>
    </source>
</evidence>
<evidence type="ECO:0000313" key="3">
    <source>
        <dbReference type="Proteomes" id="UP000431533"/>
    </source>
</evidence>
<evidence type="ECO:0000313" key="2">
    <source>
        <dbReference type="EMBL" id="TVY28009.1"/>
    </source>
</evidence>
<feature type="compositionally biased region" description="Low complexity" evidence="1">
    <location>
        <begin position="11"/>
        <end position="20"/>
    </location>
</feature>
<reference evidence="2 3" key="1">
    <citation type="submission" date="2018-05" db="EMBL/GenBank/DDBJ databases">
        <title>Genome sequencing and assembly of the regulated plant pathogen Lachnellula willkommii and related sister species for the development of diagnostic species identification markers.</title>
        <authorList>
            <person name="Giroux E."/>
            <person name="Bilodeau G."/>
        </authorList>
    </citation>
    <scope>NUCLEOTIDE SEQUENCE [LARGE SCALE GENOMIC DNA]</scope>
    <source>
        <strain evidence="2 3">CBS 185.66</strain>
    </source>
</reference>
<organism evidence="2 3">
    <name type="scientific">Lachnellula hyalina</name>
    <dbReference type="NCBI Taxonomy" id="1316788"/>
    <lineage>
        <taxon>Eukaryota</taxon>
        <taxon>Fungi</taxon>
        <taxon>Dikarya</taxon>
        <taxon>Ascomycota</taxon>
        <taxon>Pezizomycotina</taxon>
        <taxon>Leotiomycetes</taxon>
        <taxon>Helotiales</taxon>
        <taxon>Lachnaceae</taxon>
        <taxon>Lachnellula</taxon>
    </lineage>
</organism>
<keyword evidence="3" id="KW-1185">Reference proteome</keyword>
<sequence>MVLKRKRSDSEISSSSSMLASPLSTSTFMSIDSVQSHQPQISTPSLFSSRTRKRHRDNRPSEADVHHHTLSILFSAQQQQLSPPQLYTSPPSFPQQTPVACLPARQSSLHSFWTLPSSRQSFSSTDSSDTLISPMTIPDADSFFRSTSCEDCDASLNPEKNGEAMDVDVMMDVNIAGGLNHACTGCGKQVCHGCAVSNLGADRKCLMCAGKKKWIGGLGWMRMD</sequence>
<proteinExistence type="predicted"/>
<dbReference type="Proteomes" id="UP000431533">
    <property type="component" value="Unassembled WGS sequence"/>
</dbReference>
<name>A0A8H8R721_9HELO</name>
<feature type="region of interest" description="Disordered" evidence="1">
    <location>
        <begin position="1"/>
        <end position="20"/>
    </location>
</feature>
<dbReference type="EMBL" id="QGMH01000038">
    <property type="protein sequence ID" value="TVY28009.1"/>
    <property type="molecule type" value="Genomic_DNA"/>
</dbReference>
<gene>
    <name evidence="2" type="ORF">LHYA1_G005170</name>
</gene>
<dbReference type="OrthoDB" id="5336357at2759"/>
<comment type="caution">
    <text evidence="2">The sequence shown here is derived from an EMBL/GenBank/DDBJ whole genome shotgun (WGS) entry which is preliminary data.</text>
</comment>
<feature type="region of interest" description="Disordered" evidence="1">
    <location>
        <begin position="30"/>
        <end position="65"/>
    </location>
</feature>
<feature type="compositionally biased region" description="Polar residues" evidence="1">
    <location>
        <begin position="30"/>
        <end position="49"/>
    </location>
</feature>
<dbReference type="GeneID" id="41985368"/>
<dbReference type="AlphaFoldDB" id="A0A8H8R721"/>
<accession>A0A8H8R721</accession>
<dbReference type="RefSeq" id="XP_031006797.1">
    <property type="nucleotide sequence ID" value="XM_031150120.1"/>
</dbReference>